<comment type="caution">
    <text evidence="1">The sequence shown here is derived from an EMBL/GenBank/DDBJ whole genome shotgun (WGS) entry which is preliminary data.</text>
</comment>
<dbReference type="Proteomes" id="UP001268651">
    <property type="component" value="Unassembled WGS sequence"/>
</dbReference>
<accession>A0ABU3U6H8</accession>
<sequence>MYNKSVFVALIFLGYYGFTQQGNYKFNSYGNRSILLSGNVTGSVDDLGLTYYNPARLSEVENGLISFNAQAYELASVKLLNFNEDNGKLENTDFNGVPTMAGGIFNLLGTRFAYSYITKNRSNVNLNYKSNFINNDILEDFPDVTNYKNNLELFSKINEDWSGITWAYKVNDKMSLGISAFGSIYTYRSSTKINHTIESLENTVAYYENYIRFKQTSYGIFAKIGANYHFNKFDLGLNIQLPYLEIYEKGEFNYRDIIAGVGADYDQYHEYYFKSLDSKRKEPLSISLGAGIPIGKGQLLFNVDFVNKIKNYSRIDIPSIDIDEDDLVYVIFDEKRNSVINFGTGAEIYLTDNFKSYFGFSTDFNAYKSNTNIFDLSSDNAMDVNSGVDFYHFSTGIDWNLDWANIIFGVTYTQGSNELLIPSKLNIDGINPNISNPADLKYYRWQFMIGLEVPLLDQKVNTIFNKSNKND</sequence>
<gene>
    <name evidence="1" type="ORF">RXV94_07570</name>
</gene>
<evidence type="ECO:0000313" key="1">
    <source>
        <dbReference type="EMBL" id="MDU8886013.1"/>
    </source>
</evidence>
<evidence type="ECO:0000313" key="2">
    <source>
        <dbReference type="Proteomes" id="UP001268651"/>
    </source>
</evidence>
<evidence type="ECO:0008006" key="3">
    <source>
        <dbReference type="Google" id="ProtNLM"/>
    </source>
</evidence>
<name>A0ABU3U6H8_9FLAO</name>
<reference evidence="1 2" key="1">
    <citation type="submission" date="2023-10" db="EMBL/GenBank/DDBJ databases">
        <title>Marimonas sp. nov. isolated from tidal mud flat.</title>
        <authorList>
            <person name="Jaincy N.J."/>
            <person name="Srinivasan S."/>
            <person name="Lee S.-S."/>
        </authorList>
    </citation>
    <scope>NUCLEOTIDE SEQUENCE [LARGE SCALE GENOMIC DNA]</scope>
    <source>
        <strain evidence="1 2">MJ-SS3</strain>
    </source>
</reference>
<protein>
    <recommendedName>
        <fullName evidence="3">DUF5723 domain-containing protein</fullName>
    </recommendedName>
</protein>
<organism evidence="1 2">
    <name type="scientific">Gilvirhabdus luticola</name>
    <dbReference type="NCBI Taxonomy" id="3079858"/>
    <lineage>
        <taxon>Bacteria</taxon>
        <taxon>Pseudomonadati</taxon>
        <taxon>Bacteroidota</taxon>
        <taxon>Flavobacteriia</taxon>
        <taxon>Flavobacteriales</taxon>
        <taxon>Flavobacteriaceae</taxon>
        <taxon>Gilvirhabdus</taxon>
    </lineage>
</organism>
<dbReference type="RefSeq" id="WP_316661937.1">
    <property type="nucleotide sequence ID" value="NZ_JAWHTF010000003.1"/>
</dbReference>
<dbReference type="Gene3D" id="2.40.160.60">
    <property type="entry name" value="Outer membrane protein transport protein (OMPP1/FadL/TodX)"/>
    <property type="match status" value="1"/>
</dbReference>
<keyword evidence="2" id="KW-1185">Reference proteome</keyword>
<dbReference type="EMBL" id="JAWHTF010000003">
    <property type="protein sequence ID" value="MDU8886013.1"/>
    <property type="molecule type" value="Genomic_DNA"/>
</dbReference>
<proteinExistence type="predicted"/>